<dbReference type="EMBL" id="VIGC01000001">
    <property type="protein sequence ID" value="TQE97842.1"/>
    <property type="molecule type" value="Genomic_DNA"/>
</dbReference>
<evidence type="ECO:0000313" key="3">
    <source>
        <dbReference type="Proteomes" id="UP000317371"/>
    </source>
</evidence>
<sequence>MFDYTVAGPVPGNQETVWWQLPVEPLSAGVLTPFSFSVLAEIWSRAWYLYYDRVGGEPAPRTTVLRQHLGRAYLNLSVCCQMDVEQLGMDPLTFRINGTSYPVCPREKSGLWGGIKRGRQQRRLNTALAEMATELDRVTDRAREWYDKARELRWTQAEILQVMEEIERIGPDSLAIFFAARHLLAYRYNQLLWATVAQVPFPRNVLLINNAICDLDGLVESELAQQMLELCHQTSEFPDTVAWLRKKDFADWVQKLPDPAVRESIQAFLATFGHRGSHEGELAHPRWQEEAWPIFRNLLACVTHQPKMPPRLPATQHTQRLLEVTDPGVRKQVPQWLTQIRELHRLQSRALHAFAYILAGTRCWALAAGREALADGRLAALDDVFFYELEELKQMMTGEWNVSDTHGIQATARSRKEAYDAWQGQEAPEMLLGDVAAMPAHQGLPGVAGHVTGPLRHWEGRQVRGCNAAILCVQQLDSSCSLALPVAEGFVSATGTPMDPFVVAARAWHRPMVLGLGSRCQSLMEGAQTTVDGDEILVDQ</sequence>
<feature type="domain" description="PEP-utilising enzyme mobile" evidence="1">
    <location>
        <begin position="469"/>
        <end position="535"/>
    </location>
</feature>
<dbReference type="InParanoid" id="A0A540VM70"/>
<dbReference type="GO" id="GO:0016772">
    <property type="term" value="F:transferase activity, transferring phosphorus-containing groups"/>
    <property type="evidence" value="ECO:0007669"/>
    <property type="project" value="InterPro"/>
</dbReference>
<dbReference type="Proteomes" id="UP000317371">
    <property type="component" value="Unassembled WGS sequence"/>
</dbReference>
<organism evidence="2 3">
    <name type="scientific">Litorilinea aerophila</name>
    <dbReference type="NCBI Taxonomy" id="1204385"/>
    <lineage>
        <taxon>Bacteria</taxon>
        <taxon>Bacillati</taxon>
        <taxon>Chloroflexota</taxon>
        <taxon>Caldilineae</taxon>
        <taxon>Caldilineales</taxon>
        <taxon>Caldilineaceae</taxon>
        <taxon>Litorilinea</taxon>
    </lineage>
</organism>
<dbReference type="InterPro" id="IPR051549">
    <property type="entry name" value="PEP_Utilizing_Enz"/>
</dbReference>
<dbReference type="OrthoDB" id="9765468at2"/>
<gene>
    <name evidence="2" type="ORF">FKZ61_00210</name>
</gene>
<dbReference type="Gene3D" id="3.50.30.10">
    <property type="entry name" value="Phosphohistidine domain"/>
    <property type="match status" value="1"/>
</dbReference>
<dbReference type="AlphaFoldDB" id="A0A540VM70"/>
<keyword evidence="3" id="KW-1185">Reference proteome</keyword>
<evidence type="ECO:0000313" key="2">
    <source>
        <dbReference type="EMBL" id="TQE97842.1"/>
    </source>
</evidence>
<name>A0A540VM70_9CHLR</name>
<dbReference type="PANTHER" id="PTHR43615:SF1">
    <property type="entry name" value="PPDK_N DOMAIN-CONTAINING PROTEIN"/>
    <property type="match status" value="1"/>
</dbReference>
<dbReference type="SUPFAM" id="SSF52009">
    <property type="entry name" value="Phosphohistidine domain"/>
    <property type="match status" value="1"/>
</dbReference>
<reference evidence="2 3" key="1">
    <citation type="submission" date="2019-06" db="EMBL/GenBank/DDBJ databases">
        <title>Genome sequence of Litorilinea aerophila BAA-2444.</title>
        <authorList>
            <person name="Maclea K.S."/>
            <person name="Maurais E.G."/>
            <person name="Iannazzi L.C."/>
        </authorList>
    </citation>
    <scope>NUCLEOTIDE SEQUENCE [LARGE SCALE GENOMIC DNA]</scope>
    <source>
        <strain evidence="2 3">ATCC BAA-2444</strain>
    </source>
</reference>
<dbReference type="InterPro" id="IPR008279">
    <property type="entry name" value="PEP-util_enz_mobile_dom"/>
</dbReference>
<evidence type="ECO:0000259" key="1">
    <source>
        <dbReference type="Pfam" id="PF00391"/>
    </source>
</evidence>
<dbReference type="Pfam" id="PF00391">
    <property type="entry name" value="PEP-utilizers"/>
    <property type="match status" value="1"/>
</dbReference>
<dbReference type="RefSeq" id="WP_141608052.1">
    <property type="nucleotide sequence ID" value="NZ_VIGC02000001.1"/>
</dbReference>
<dbReference type="PANTHER" id="PTHR43615">
    <property type="entry name" value="PHOSPHOENOLPYRUVATE SYNTHASE-RELATED"/>
    <property type="match status" value="1"/>
</dbReference>
<dbReference type="InterPro" id="IPR036637">
    <property type="entry name" value="Phosphohistidine_dom_sf"/>
</dbReference>
<proteinExistence type="predicted"/>
<protein>
    <recommendedName>
        <fullName evidence="1">PEP-utilising enzyme mobile domain-containing protein</fullName>
    </recommendedName>
</protein>
<comment type="caution">
    <text evidence="2">The sequence shown here is derived from an EMBL/GenBank/DDBJ whole genome shotgun (WGS) entry which is preliminary data.</text>
</comment>
<accession>A0A540VM70</accession>